<organism evidence="1 2">
    <name type="scientific">Zarea fungicola</name>
    <dbReference type="NCBI Taxonomy" id="93591"/>
    <lineage>
        <taxon>Eukaryota</taxon>
        <taxon>Fungi</taxon>
        <taxon>Dikarya</taxon>
        <taxon>Ascomycota</taxon>
        <taxon>Pezizomycotina</taxon>
        <taxon>Sordariomycetes</taxon>
        <taxon>Hypocreomycetidae</taxon>
        <taxon>Hypocreales</taxon>
        <taxon>Cordycipitaceae</taxon>
        <taxon>Zarea</taxon>
    </lineage>
</organism>
<name>A0ACC1N057_9HYPO</name>
<dbReference type="EMBL" id="JANJQO010001106">
    <property type="protein sequence ID" value="KAJ2972665.1"/>
    <property type="molecule type" value="Genomic_DNA"/>
</dbReference>
<accession>A0ACC1N057</accession>
<sequence length="324" mass="34784">MQGSSITANEDAPIIKGHEHAPKRRMTDLHADSDTTGLAISFPPNTSNPQRSETGSCSVENTSPSPSITSQRPRTSPLATKLTDSDSSLPAPKPSLPLVDTTPTAAAQARQGSRDIPPQSTNNNPSPGLDTPDLSSPCQESTWSHYAGRLRNISQLQSPTVYTTPAPRTRPTRESSPATSIRRSTPTTTPGSSTFSFIASKMSVFKALRSPSIPGADCGNELIDLDIEAALFPGGAAQEGQAFSPAAYKNLQMNAVGLLHRFQAAYQSQMIEFRTAKAEKEALEDEKSEAQTRAQHAKLQLEEVSRKAAEKEAALQAYIEELQQ</sequence>
<evidence type="ECO:0000313" key="2">
    <source>
        <dbReference type="Proteomes" id="UP001143910"/>
    </source>
</evidence>
<reference evidence="1" key="1">
    <citation type="submission" date="2022-08" db="EMBL/GenBank/DDBJ databases">
        <title>Genome Sequence of Lecanicillium fungicola.</title>
        <authorList>
            <person name="Buettner E."/>
        </authorList>
    </citation>
    <scope>NUCLEOTIDE SEQUENCE</scope>
    <source>
        <strain evidence="1">Babe33</strain>
    </source>
</reference>
<keyword evidence="2" id="KW-1185">Reference proteome</keyword>
<gene>
    <name evidence="1" type="ORF">NQ176_g7031</name>
</gene>
<comment type="caution">
    <text evidence="1">The sequence shown here is derived from an EMBL/GenBank/DDBJ whole genome shotgun (WGS) entry which is preliminary data.</text>
</comment>
<proteinExistence type="predicted"/>
<protein>
    <submittedName>
        <fullName evidence="1">Uncharacterized protein</fullName>
    </submittedName>
</protein>
<evidence type="ECO:0000313" key="1">
    <source>
        <dbReference type="EMBL" id="KAJ2972665.1"/>
    </source>
</evidence>
<dbReference type="Proteomes" id="UP001143910">
    <property type="component" value="Unassembled WGS sequence"/>
</dbReference>